<dbReference type="InterPro" id="IPR050090">
    <property type="entry name" value="Tyrosine_recombinase_XerCD"/>
</dbReference>
<reference evidence="4 5" key="1">
    <citation type="submission" date="2019-03" db="EMBL/GenBank/DDBJ databases">
        <title>The complete genome sequence of Swingsia samuiensis NBRC107927(T).</title>
        <authorList>
            <person name="Chua K.-O."/>
            <person name="Chan K.-G."/>
            <person name="See-Too W.-S."/>
        </authorList>
    </citation>
    <scope>NUCLEOTIDE SEQUENCE [LARGE SCALE GENOMIC DNA]</scope>
    <source>
        <strain evidence="4 5">AH83</strain>
    </source>
</reference>
<dbReference type="PANTHER" id="PTHR30349:SF64">
    <property type="entry name" value="PROPHAGE INTEGRASE INTD-RELATED"/>
    <property type="match status" value="1"/>
</dbReference>
<dbReference type="Proteomes" id="UP000316313">
    <property type="component" value="Chromosome"/>
</dbReference>
<dbReference type="GO" id="GO:0003677">
    <property type="term" value="F:DNA binding"/>
    <property type="evidence" value="ECO:0007669"/>
    <property type="project" value="InterPro"/>
</dbReference>
<dbReference type="GO" id="GO:0006310">
    <property type="term" value="P:DNA recombination"/>
    <property type="evidence" value="ECO:0007669"/>
    <property type="project" value="UniProtKB-KW"/>
</dbReference>
<evidence type="ECO:0000313" key="5">
    <source>
        <dbReference type="Proteomes" id="UP000316313"/>
    </source>
</evidence>
<dbReference type="InterPro" id="IPR013762">
    <property type="entry name" value="Integrase-like_cat_sf"/>
</dbReference>
<dbReference type="Gene3D" id="1.10.443.10">
    <property type="entry name" value="Intergrase catalytic core"/>
    <property type="match status" value="1"/>
</dbReference>
<feature type="domain" description="Tyr recombinase" evidence="3">
    <location>
        <begin position="1"/>
        <end position="157"/>
    </location>
</feature>
<evidence type="ECO:0000259" key="3">
    <source>
        <dbReference type="PROSITE" id="PS51898"/>
    </source>
</evidence>
<dbReference type="AlphaFoldDB" id="A0A4Y6UHX4"/>
<evidence type="ECO:0000313" key="4">
    <source>
        <dbReference type="EMBL" id="QDH17199.1"/>
    </source>
</evidence>
<keyword evidence="1" id="KW-0229">DNA integration</keyword>
<name>A0A4Y6UHX4_9PROT</name>
<dbReference type="OrthoDB" id="9814722at2"/>
<evidence type="ECO:0000256" key="2">
    <source>
        <dbReference type="ARBA" id="ARBA00023172"/>
    </source>
</evidence>
<dbReference type="InterPro" id="IPR002104">
    <property type="entry name" value="Integrase_catalytic"/>
</dbReference>
<protein>
    <recommendedName>
        <fullName evidence="3">Tyr recombinase domain-containing protein</fullName>
    </recommendedName>
</protein>
<dbReference type="SUPFAM" id="SSF56349">
    <property type="entry name" value="DNA breaking-rejoining enzymes"/>
    <property type="match status" value="1"/>
</dbReference>
<dbReference type="PANTHER" id="PTHR30349">
    <property type="entry name" value="PHAGE INTEGRASE-RELATED"/>
    <property type="match status" value="1"/>
</dbReference>
<dbReference type="GO" id="GO:0015074">
    <property type="term" value="P:DNA integration"/>
    <property type="evidence" value="ECO:0007669"/>
    <property type="project" value="UniProtKB-KW"/>
</dbReference>
<sequence length="157" mass="17904">MKYPECCHVNSVVLDGADELNVTAPAASLEWKQINFRTIPVTCTLIKTKTRSPREINLSERVVHDLKRLHQGRGKSKYVFISPLGERYTNVSGRFRILTSKAMLDKGRHFRCHDLRHTHAIRALQSGAFIYDVARALGHSSVKTTEVYTAWLTRIAR</sequence>
<keyword evidence="2" id="KW-0233">DNA recombination</keyword>
<proteinExistence type="predicted"/>
<gene>
    <name evidence="4" type="ORF">E3D00_06205</name>
</gene>
<keyword evidence="5" id="KW-1185">Reference proteome</keyword>
<evidence type="ECO:0000256" key="1">
    <source>
        <dbReference type="ARBA" id="ARBA00022908"/>
    </source>
</evidence>
<dbReference type="PROSITE" id="PS51898">
    <property type="entry name" value="TYR_RECOMBINASE"/>
    <property type="match status" value="1"/>
</dbReference>
<dbReference type="InterPro" id="IPR011010">
    <property type="entry name" value="DNA_brk_join_enz"/>
</dbReference>
<dbReference type="EMBL" id="CP038141">
    <property type="protein sequence ID" value="QDH17199.1"/>
    <property type="molecule type" value="Genomic_DNA"/>
</dbReference>
<accession>A0A4Y6UHX4</accession>
<organism evidence="4 5">
    <name type="scientific">Swingsia samuiensis</name>
    <dbReference type="NCBI Taxonomy" id="1293412"/>
    <lineage>
        <taxon>Bacteria</taxon>
        <taxon>Pseudomonadati</taxon>
        <taxon>Pseudomonadota</taxon>
        <taxon>Alphaproteobacteria</taxon>
        <taxon>Acetobacterales</taxon>
        <taxon>Acetobacteraceae</taxon>
        <taxon>Swingsia</taxon>
    </lineage>
</organism>
<dbReference type="KEGG" id="ssam:E3D00_06205"/>
<dbReference type="Pfam" id="PF00589">
    <property type="entry name" value="Phage_integrase"/>
    <property type="match status" value="1"/>
</dbReference>